<dbReference type="EMBL" id="BQNB010013791">
    <property type="protein sequence ID" value="GJT20303.1"/>
    <property type="molecule type" value="Genomic_DNA"/>
</dbReference>
<dbReference type="PROSITE" id="PS50157">
    <property type="entry name" value="ZINC_FINGER_C2H2_2"/>
    <property type="match status" value="1"/>
</dbReference>
<protein>
    <submittedName>
        <fullName evidence="3">Reverse transcriptase domain-containing protein</fullName>
    </submittedName>
</protein>
<dbReference type="PANTHER" id="PTHR37984">
    <property type="entry name" value="PROTEIN CBG26694"/>
    <property type="match status" value="1"/>
</dbReference>
<dbReference type="SUPFAM" id="SSF56672">
    <property type="entry name" value="DNA/RNA polymerases"/>
    <property type="match status" value="1"/>
</dbReference>
<accession>A0ABQ5C114</accession>
<evidence type="ECO:0000259" key="2">
    <source>
        <dbReference type="PROSITE" id="PS50157"/>
    </source>
</evidence>
<keyword evidence="3" id="KW-0695">RNA-directed DNA polymerase</keyword>
<keyword evidence="1" id="KW-0863">Zinc-finger</keyword>
<proteinExistence type="predicted"/>
<keyword evidence="4" id="KW-1185">Reference proteome</keyword>
<keyword evidence="1" id="KW-0479">Metal-binding</keyword>
<keyword evidence="3" id="KW-0808">Transferase</keyword>
<name>A0ABQ5C114_9ASTR</name>
<organism evidence="3 4">
    <name type="scientific">Tanacetum coccineum</name>
    <dbReference type="NCBI Taxonomy" id="301880"/>
    <lineage>
        <taxon>Eukaryota</taxon>
        <taxon>Viridiplantae</taxon>
        <taxon>Streptophyta</taxon>
        <taxon>Embryophyta</taxon>
        <taxon>Tracheophyta</taxon>
        <taxon>Spermatophyta</taxon>
        <taxon>Magnoliopsida</taxon>
        <taxon>eudicotyledons</taxon>
        <taxon>Gunneridae</taxon>
        <taxon>Pentapetalae</taxon>
        <taxon>asterids</taxon>
        <taxon>campanulids</taxon>
        <taxon>Asterales</taxon>
        <taxon>Asteraceae</taxon>
        <taxon>Asteroideae</taxon>
        <taxon>Anthemideae</taxon>
        <taxon>Anthemidinae</taxon>
        <taxon>Tanacetum</taxon>
    </lineage>
</organism>
<dbReference type="InterPro" id="IPR013087">
    <property type="entry name" value="Znf_C2H2_type"/>
</dbReference>
<evidence type="ECO:0000313" key="3">
    <source>
        <dbReference type="EMBL" id="GJT20303.1"/>
    </source>
</evidence>
<keyword evidence="1" id="KW-0862">Zinc</keyword>
<dbReference type="PANTHER" id="PTHR37984:SF5">
    <property type="entry name" value="PROTEIN NYNRIN-LIKE"/>
    <property type="match status" value="1"/>
</dbReference>
<dbReference type="InterPro" id="IPR043128">
    <property type="entry name" value="Rev_trsase/Diguanyl_cyclase"/>
</dbReference>
<dbReference type="InterPro" id="IPR050951">
    <property type="entry name" value="Retrovirus_Pol_polyprotein"/>
</dbReference>
<dbReference type="Proteomes" id="UP001151760">
    <property type="component" value="Unassembled WGS sequence"/>
</dbReference>
<dbReference type="InterPro" id="IPR043502">
    <property type="entry name" value="DNA/RNA_pol_sf"/>
</dbReference>
<sequence>MASCETNYPCDKCALFFKKVDQYLKHVNDVHESVQHHDSFNYHDFVVAIDPYLLKSESTTTSPITPKPLESECTPSKPKEEDLFKLEMTEEMIEVDQAIRSPKSPDWSPPVTFLDYSTDVFSKEEHVEYLKLILELLKKEELYAKFSKCDFWLSRVQFLGHVIDSLAGYYRRFIEGFSKTAKPMTKLTQKNVKFNRSEKAEAAF</sequence>
<gene>
    <name evidence="3" type="ORF">Tco_0890240</name>
</gene>
<dbReference type="GO" id="GO:0003964">
    <property type="term" value="F:RNA-directed DNA polymerase activity"/>
    <property type="evidence" value="ECO:0007669"/>
    <property type="project" value="UniProtKB-KW"/>
</dbReference>
<evidence type="ECO:0000313" key="4">
    <source>
        <dbReference type="Proteomes" id="UP001151760"/>
    </source>
</evidence>
<keyword evidence="3" id="KW-0548">Nucleotidyltransferase</keyword>
<feature type="domain" description="C2H2-type" evidence="2">
    <location>
        <begin position="8"/>
        <end position="36"/>
    </location>
</feature>
<dbReference type="PROSITE" id="PS00028">
    <property type="entry name" value="ZINC_FINGER_C2H2_1"/>
    <property type="match status" value="1"/>
</dbReference>
<evidence type="ECO:0000256" key="1">
    <source>
        <dbReference type="PROSITE-ProRule" id="PRU00042"/>
    </source>
</evidence>
<reference evidence="3" key="2">
    <citation type="submission" date="2022-01" db="EMBL/GenBank/DDBJ databases">
        <authorList>
            <person name="Yamashiro T."/>
            <person name="Shiraishi A."/>
            <person name="Satake H."/>
            <person name="Nakayama K."/>
        </authorList>
    </citation>
    <scope>NUCLEOTIDE SEQUENCE</scope>
</reference>
<reference evidence="3" key="1">
    <citation type="journal article" date="2022" name="Int. J. Mol. Sci.">
        <title>Draft Genome of Tanacetum Coccineum: Genomic Comparison of Closely Related Tanacetum-Family Plants.</title>
        <authorList>
            <person name="Yamashiro T."/>
            <person name="Shiraishi A."/>
            <person name="Nakayama K."/>
            <person name="Satake H."/>
        </authorList>
    </citation>
    <scope>NUCLEOTIDE SEQUENCE</scope>
</reference>
<dbReference type="Gene3D" id="3.30.70.270">
    <property type="match status" value="2"/>
</dbReference>
<comment type="caution">
    <text evidence="3">The sequence shown here is derived from an EMBL/GenBank/DDBJ whole genome shotgun (WGS) entry which is preliminary data.</text>
</comment>